<evidence type="ECO:0000256" key="5">
    <source>
        <dbReference type="ARBA" id="ARBA00023237"/>
    </source>
</evidence>
<dbReference type="EMBL" id="LT605205">
    <property type="protein sequence ID" value="SCD19754.1"/>
    <property type="molecule type" value="Genomic_DNA"/>
</dbReference>
<dbReference type="InterPro" id="IPR012944">
    <property type="entry name" value="SusD_RagB_dom"/>
</dbReference>
<keyword evidence="3 7" id="KW-0732">Signal</keyword>
<dbReference type="Pfam" id="PF14322">
    <property type="entry name" value="SusD-like_3"/>
    <property type="match status" value="1"/>
</dbReference>
<dbReference type="AlphaFoldDB" id="A0A1R3T849"/>
<dbReference type="Proteomes" id="UP000187464">
    <property type="component" value="Chromosome I"/>
</dbReference>
<evidence type="ECO:0000256" key="6">
    <source>
        <dbReference type="SAM" id="MobiDB-lite"/>
    </source>
</evidence>
<dbReference type="Pfam" id="PF07980">
    <property type="entry name" value="SusD_RagB"/>
    <property type="match status" value="1"/>
</dbReference>
<dbReference type="SUPFAM" id="SSF48452">
    <property type="entry name" value="TPR-like"/>
    <property type="match status" value="1"/>
</dbReference>
<feature type="domain" description="RagB/SusD" evidence="8">
    <location>
        <begin position="452"/>
        <end position="526"/>
    </location>
</feature>
<keyword evidence="5" id="KW-0998">Cell outer membrane</keyword>
<feature type="signal peptide" evidence="7">
    <location>
        <begin position="1"/>
        <end position="24"/>
    </location>
</feature>
<keyword evidence="11" id="KW-1185">Reference proteome</keyword>
<feature type="domain" description="SusD-like N-terminal" evidence="9">
    <location>
        <begin position="115"/>
        <end position="229"/>
    </location>
</feature>
<organism evidence="10 11">
    <name type="scientific">Proteiniphilum saccharofermentans</name>
    <dbReference type="NCBI Taxonomy" id="1642647"/>
    <lineage>
        <taxon>Bacteria</taxon>
        <taxon>Pseudomonadati</taxon>
        <taxon>Bacteroidota</taxon>
        <taxon>Bacteroidia</taxon>
        <taxon>Bacteroidales</taxon>
        <taxon>Dysgonomonadaceae</taxon>
        <taxon>Proteiniphilum</taxon>
    </lineage>
</organism>
<feature type="region of interest" description="Disordered" evidence="6">
    <location>
        <begin position="694"/>
        <end position="713"/>
    </location>
</feature>
<evidence type="ECO:0000256" key="3">
    <source>
        <dbReference type="ARBA" id="ARBA00022729"/>
    </source>
</evidence>
<comment type="similarity">
    <text evidence="2">Belongs to the SusD family.</text>
</comment>
<name>A0A1R3T849_9BACT</name>
<proteinExistence type="inferred from homology"/>
<reference evidence="10 11" key="1">
    <citation type="submission" date="2016-08" db="EMBL/GenBank/DDBJ databases">
        <authorList>
            <person name="Seilhamer J.J."/>
        </authorList>
    </citation>
    <scope>NUCLEOTIDE SEQUENCE [LARGE SCALE GENOMIC DNA]</scope>
    <source>
        <strain evidence="10">M3/6</strain>
    </source>
</reference>
<comment type="subcellular location">
    <subcellularLocation>
        <location evidence="1">Cell outer membrane</location>
    </subcellularLocation>
</comment>
<gene>
    <name evidence="10" type="ORF">PSM36_0928</name>
</gene>
<evidence type="ECO:0000259" key="9">
    <source>
        <dbReference type="Pfam" id="PF14322"/>
    </source>
</evidence>
<dbReference type="RefSeq" id="WP_076929259.1">
    <property type="nucleotide sequence ID" value="NZ_LT605205.1"/>
</dbReference>
<dbReference type="Gene3D" id="1.25.40.390">
    <property type="match status" value="1"/>
</dbReference>
<dbReference type="PROSITE" id="PS51257">
    <property type="entry name" value="PROKAR_LIPOPROTEIN"/>
    <property type="match status" value="1"/>
</dbReference>
<dbReference type="InterPro" id="IPR011990">
    <property type="entry name" value="TPR-like_helical_dom_sf"/>
</dbReference>
<evidence type="ECO:0000256" key="2">
    <source>
        <dbReference type="ARBA" id="ARBA00006275"/>
    </source>
</evidence>
<evidence type="ECO:0000256" key="4">
    <source>
        <dbReference type="ARBA" id="ARBA00023136"/>
    </source>
</evidence>
<dbReference type="KEGG" id="psac:PSM36_0928"/>
<evidence type="ECO:0000256" key="1">
    <source>
        <dbReference type="ARBA" id="ARBA00004442"/>
    </source>
</evidence>
<protein>
    <submittedName>
        <fullName evidence="10">SusD family</fullName>
    </submittedName>
</protein>
<dbReference type="InterPro" id="IPR033985">
    <property type="entry name" value="SusD-like_N"/>
</dbReference>
<feature type="chain" id="PRO_5012887473" evidence="7">
    <location>
        <begin position="25"/>
        <end position="713"/>
    </location>
</feature>
<evidence type="ECO:0000259" key="8">
    <source>
        <dbReference type="Pfam" id="PF07980"/>
    </source>
</evidence>
<evidence type="ECO:0000256" key="7">
    <source>
        <dbReference type="SAM" id="SignalP"/>
    </source>
</evidence>
<keyword evidence="4" id="KW-0472">Membrane</keyword>
<accession>A0A1R3T849</accession>
<dbReference type="STRING" id="1642647.PSM36_0928"/>
<dbReference type="GO" id="GO:0009279">
    <property type="term" value="C:cell outer membrane"/>
    <property type="evidence" value="ECO:0007669"/>
    <property type="project" value="UniProtKB-SubCell"/>
</dbReference>
<evidence type="ECO:0000313" key="10">
    <source>
        <dbReference type="EMBL" id="SCD19754.1"/>
    </source>
</evidence>
<evidence type="ECO:0000313" key="11">
    <source>
        <dbReference type="Proteomes" id="UP000187464"/>
    </source>
</evidence>
<sequence length="713" mass="80049">MKYLYNKILIATALSFSIGFSSCGDDFLYEENTTAYTTQYFETEEGLTALATSLYGNIRWHFGYEWAYGITLYGTDEFTNGADLTSEPWNTYDNRLNPSNATVATGAANNNCPPVDGLWNQMYYGISSANLLIANGDKISNEEIRNRCMGEAYLLRGYNYYRLFAQYGGVVVQTEPLSGVVRYFERANEEETMAQIISDFENAYALLPTTNWRGVGTWTKYAAAHFWAKALLFRASERNSSWNSNYIEADLTKCISLCDEVIAARPLASDYWDLFARWTGVDNPNEGLPEILMSAQHNADASSKGRFGNRTHSYFTPQFNTFSGGWVSRGPHIGGQDFQRCRPTEYNYTTYDNISDARLWKSFRTVYGVNNIVNNELNESFGESAVDLGDEGIIFILNKKDDNRFNGEPYGKFGRPVTGGSTFINPETNKWVPNAFPLFLNGQYVLPNYNSNGDATKSNVFCGLNKTQDGTRTAEGGDAFRDVTMARTGETYLIKAEAQVRQGNYQAAIATVNILRARGQWKAGEDRELYVDGSIAFPLSNPLHSTTTNYAKNGKTDNYVNWFRNSHPGYDNGNLKDAAGNIYLSRNTYYLSTGIERTTAASSLQISDYNQLPAEDESILSALGVTSDYDRMLNFIFNERTRELNGEWNRWEELSRTGLLIKRAKAFNPQAAPNIAEKHVLRPIPQTFIDGLTQNDGSPLTDSQKAAFQNPGW</sequence>